<feature type="region of interest" description="Disordered" evidence="1">
    <location>
        <begin position="17"/>
        <end position="72"/>
    </location>
</feature>
<accession>A0A9P3GL90</accession>
<protein>
    <submittedName>
        <fullName evidence="2">Uncharacterized protein</fullName>
    </submittedName>
</protein>
<proteinExistence type="predicted"/>
<organism evidence="2 3">
    <name type="scientific">Phanerochaete sordida</name>
    <dbReference type="NCBI Taxonomy" id="48140"/>
    <lineage>
        <taxon>Eukaryota</taxon>
        <taxon>Fungi</taxon>
        <taxon>Dikarya</taxon>
        <taxon>Basidiomycota</taxon>
        <taxon>Agaricomycotina</taxon>
        <taxon>Agaricomycetes</taxon>
        <taxon>Polyporales</taxon>
        <taxon>Phanerochaetaceae</taxon>
        <taxon>Phanerochaete</taxon>
    </lineage>
</organism>
<reference evidence="2 3" key="1">
    <citation type="submission" date="2021-08" db="EMBL/GenBank/DDBJ databases">
        <title>Draft Genome Sequence of Phanerochaete sordida strain YK-624.</title>
        <authorList>
            <person name="Mori T."/>
            <person name="Dohra H."/>
            <person name="Suzuki T."/>
            <person name="Kawagishi H."/>
            <person name="Hirai H."/>
        </authorList>
    </citation>
    <scope>NUCLEOTIDE SEQUENCE [LARGE SCALE GENOMIC DNA]</scope>
    <source>
        <strain evidence="2 3">YK-624</strain>
    </source>
</reference>
<evidence type="ECO:0000313" key="3">
    <source>
        <dbReference type="Proteomes" id="UP000703269"/>
    </source>
</evidence>
<evidence type="ECO:0000256" key="1">
    <source>
        <dbReference type="SAM" id="MobiDB-lite"/>
    </source>
</evidence>
<dbReference type="EMBL" id="BPQB01000070">
    <property type="protein sequence ID" value="GJE97355.1"/>
    <property type="molecule type" value="Genomic_DNA"/>
</dbReference>
<dbReference type="AlphaFoldDB" id="A0A9P3GL90"/>
<name>A0A9P3GL90_9APHY</name>
<sequence>MRTATKEKPTCAYAVPEAPHAVPSGRKIPGQTRPAGAAASSRPTLVPEQVHAATYTRVPIPNDRPSNPGPAR</sequence>
<evidence type="ECO:0000313" key="2">
    <source>
        <dbReference type="EMBL" id="GJE97355.1"/>
    </source>
</evidence>
<keyword evidence="3" id="KW-1185">Reference proteome</keyword>
<comment type="caution">
    <text evidence="2">The sequence shown here is derived from an EMBL/GenBank/DDBJ whole genome shotgun (WGS) entry which is preliminary data.</text>
</comment>
<gene>
    <name evidence="2" type="ORF">PsYK624_135710</name>
</gene>
<dbReference type="Proteomes" id="UP000703269">
    <property type="component" value="Unassembled WGS sequence"/>
</dbReference>